<dbReference type="EMBL" id="FOXQ01000006">
    <property type="protein sequence ID" value="SFQ19276.1"/>
    <property type="molecule type" value="Genomic_DNA"/>
</dbReference>
<dbReference type="PANTHER" id="PTHR30231:SF41">
    <property type="entry name" value="DNA POLYMERASE III SUBUNIT EPSILON"/>
    <property type="match status" value="1"/>
</dbReference>
<dbReference type="NCBIfam" id="TIGR00573">
    <property type="entry name" value="dnaq"/>
    <property type="match status" value="1"/>
</dbReference>
<proteinExistence type="predicted"/>
<dbReference type="GO" id="GO:0005829">
    <property type="term" value="C:cytosol"/>
    <property type="evidence" value="ECO:0007669"/>
    <property type="project" value="TreeGrafter"/>
</dbReference>
<keyword evidence="5" id="KW-1185">Reference proteome</keyword>
<dbReference type="CDD" id="cd06127">
    <property type="entry name" value="DEDDh"/>
    <property type="match status" value="1"/>
</dbReference>
<dbReference type="FunFam" id="3.30.420.10:FF:000045">
    <property type="entry name" value="3'-5' exonuclease DinG"/>
    <property type="match status" value="1"/>
</dbReference>
<evidence type="ECO:0000259" key="3">
    <source>
        <dbReference type="PROSITE" id="PS50164"/>
    </source>
</evidence>
<dbReference type="InterPro" id="IPR000305">
    <property type="entry name" value="GIY-YIG_endonuc"/>
</dbReference>
<organism evidence="4 5">
    <name type="scientific">Parafilimonas terrae</name>
    <dbReference type="NCBI Taxonomy" id="1465490"/>
    <lineage>
        <taxon>Bacteria</taxon>
        <taxon>Pseudomonadati</taxon>
        <taxon>Bacteroidota</taxon>
        <taxon>Chitinophagia</taxon>
        <taxon>Chitinophagales</taxon>
        <taxon>Chitinophagaceae</taxon>
        <taxon>Parafilimonas</taxon>
    </lineage>
</organism>
<comment type="function">
    <text evidence="1">DNA polymerase III is a complex, multichain enzyme responsible for most of the replicative synthesis in bacteria. The epsilon subunit contain the editing function and is a proofreading 3'-5' exonuclease.</text>
</comment>
<dbReference type="SMART" id="SM00479">
    <property type="entry name" value="EXOIII"/>
    <property type="match status" value="1"/>
</dbReference>
<dbReference type="SMART" id="SM00465">
    <property type="entry name" value="GIYc"/>
    <property type="match status" value="1"/>
</dbReference>
<dbReference type="GO" id="GO:0006289">
    <property type="term" value="P:nucleotide-excision repair"/>
    <property type="evidence" value="ECO:0007669"/>
    <property type="project" value="InterPro"/>
</dbReference>
<dbReference type="Pfam" id="PF00929">
    <property type="entry name" value="RNase_T"/>
    <property type="match status" value="1"/>
</dbReference>
<dbReference type="RefSeq" id="WP_090658566.1">
    <property type="nucleotide sequence ID" value="NZ_FOXQ01000006.1"/>
</dbReference>
<evidence type="ECO:0000256" key="1">
    <source>
        <dbReference type="ARBA" id="ARBA00025483"/>
    </source>
</evidence>
<dbReference type="InterPro" id="IPR013520">
    <property type="entry name" value="Ribonucl_H"/>
</dbReference>
<dbReference type="GO" id="GO:0003677">
    <property type="term" value="F:DNA binding"/>
    <property type="evidence" value="ECO:0007669"/>
    <property type="project" value="InterPro"/>
</dbReference>
<dbReference type="GO" id="GO:0008408">
    <property type="term" value="F:3'-5' exonuclease activity"/>
    <property type="evidence" value="ECO:0007669"/>
    <property type="project" value="TreeGrafter"/>
</dbReference>
<dbReference type="Gene3D" id="3.30.420.10">
    <property type="entry name" value="Ribonuclease H-like superfamily/Ribonuclease H"/>
    <property type="match status" value="1"/>
</dbReference>
<dbReference type="GO" id="GO:0003887">
    <property type="term" value="F:DNA-directed DNA polymerase activity"/>
    <property type="evidence" value="ECO:0007669"/>
    <property type="project" value="InterPro"/>
</dbReference>
<evidence type="ECO:0000256" key="2">
    <source>
        <dbReference type="ARBA" id="ARBA00026073"/>
    </source>
</evidence>
<protein>
    <submittedName>
        <fullName evidence="4">DNA polymerase-3 subunit epsilon</fullName>
    </submittedName>
</protein>
<dbReference type="InterPro" id="IPR006054">
    <property type="entry name" value="DnaQ"/>
</dbReference>
<dbReference type="CDD" id="cd10434">
    <property type="entry name" value="GIY-YIG_UvrC_Cho"/>
    <property type="match status" value="1"/>
</dbReference>
<dbReference type="AlphaFoldDB" id="A0A1I5WIR8"/>
<dbReference type="STRING" id="1465490.SAMN05444277_106198"/>
<dbReference type="OrthoDB" id="9803913at2"/>
<dbReference type="SUPFAM" id="SSF53098">
    <property type="entry name" value="Ribonuclease H-like"/>
    <property type="match status" value="1"/>
</dbReference>
<dbReference type="Gene3D" id="3.40.1440.10">
    <property type="entry name" value="GIY-YIG endonuclease"/>
    <property type="match status" value="1"/>
</dbReference>
<sequence>MYAIVDIETTGSHPAQNGITEIAIVLHNGTEVEGRYETLINPGYPIPSFITYLTGISNDTVASAPSFSQVAQHIHNLLSNRIFIAHNVNFDYTFIRHHLQENGYHWLPKKLCTLKLSRKAFPGLAKYGLGHLCQVLEIPVVNRHRAGGDADATAILFQKILKEGGEKIIKDFLKKDNHEQILPPNLPKESIQKLPYVPGVYYFHNAKGKIIYVGKAKNLKKRVLSHFTGLNTGKKRQEFLRNIYEVSFTECPTEFTAFILESIEIKKYWPEYNFSQKHAEQFYGIYLFEDNAGFLRLAIDKKRKHTEPVASFTLLGDAHRALWKMVKQFELHPALCFLQKQLYIPATINSELYNEKVREAVNFLQQNMGTFAIIEAPATGNQKSCVLVENGKFYGMGLLPHDNESFDPVHLKTYLTAYPENEMIRTLVKSYAQKNTEKLVKVN</sequence>
<reference evidence="4 5" key="1">
    <citation type="submission" date="2016-10" db="EMBL/GenBank/DDBJ databases">
        <authorList>
            <person name="de Groot N.N."/>
        </authorList>
    </citation>
    <scope>NUCLEOTIDE SEQUENCE [LARGE SCALE GENOMIC DNA]</scope>
    <source>
        <strain evidence="4 5">DSM 28286</strain>
    </source>
</reference>
<evidence type="ECO:0000313" key="4">
    <source>
        <dbReference type="EMBL" id="SFQ19276.1"/>
    </source>
</evidence>
<gene>
    <name evidence="4" type="ORF">SAMN05444277_106198</name>
</gene>
<evidence type="ECO:0000313" key="5">
    <source>
        <dbReference type="Proteomes" id="UP000199031"/>
    </source>
</evidence>
<dbReference type="InterPro" id="IPR012337">
    <property type="entry name" value="RNaseH-like_sf"/>
</dbReference>
<feature type="domain" description="GIY-YIG" evidence="3">
    <location>
        <begin position="196"/>
        <end position="274"/>
    </location>
</feature>
<dbReference type="InterPro" id="IPR036397">
    <property type="entry name" value="RNaseH_sf"/>
</dbReference>
<dbReference type="InterPro" id="IPR035901">
    <property type="entry name" value="GIY-YIG_endonuc_sf"/>
</dbReference>
<dbReference type="InterPro" id="IPR047296">
    <property type="entry name" value="GIY-YIG_UvrC_Cho"/>
</dbReference>
<dbReference type="PROSITE" id="PS50164">
    <property type="entry name" value="GIY_YIG"/>
    <property type="match status" value="1"/>
</dbReference>
<dbReference type="Pfam" id="PF01541">
    <property type="entry name" value="GIY-YIG"/>
    <property type="match status" value="1"/>
</dbReference>
<accession>A0A1I5WIR8</accession>
<dbReference type="GO" id="GO:0045004">
    <property type="term" value="P:DNA replication proofreading"/>
    <property type="evidence" value="ECO:0007669"/>
    <property type="project" value="TreeGrafter"/>
</dbReference>
<dbReference type="PANTHER" id="PTHR30231">
    <property type="entry name" value="DNA POLYMERASE III SUBUNIT EPSILON"/>
    <property type="match status" value="1"/>
</dbReference>
<comment type="subunit">
    <text evidence="2">DNA polymerase III contains a core (composed of alpha, epsilon and theta chains) that associates with a tau subunit. This core dimerizes to form the POLIII' complex. PolIII' associates with the gamma complex (composed of gamma, delta, delta', psi and chi chains) and with the beta chain to form the complete DNA polymerase III complex.</text>
</comment>
<name>A0A1I5WIR8_9BACT</name>
<dbReference type="Proteomes" id="UP000199031">
    <property type="component" value="Unassembled WGS sequence"/>
</dbReference>